<dbReference type="AlphaFoldDB" id="A0A7W7N4N2"/>
<dbReference type="EMBL" id="JACHKY010000006">
    <property type="protein sequence ID" value="MBB4799653.1"/>
    <property type="molecule type" value="Genomic_DNA"/>
</dbReference>
<dbReference type="RefSeq" id="WP_184273296.1">
    <property type="nucleotide sequence ID" value="NZ_JACHKY010000006.1"/>
</dbReference>
<organism evidence="1 2">
    <name type="scientific">Brevundimonas bullata</name>
    <dbReference type="NCBI Taxonomy" id="13160"/>
    <lineage>
        <taxon>Bacteria</taxon>
        <taxon>Pseudomonadati</taxon>
        <taxon>Pseudomonadota</taxon>
        <taxon>Alphaproteobacteria</taxon>
        <taxon>Caulobacterales</taxon>
        <taxon>Caulobacteraceae</taxon>
        <taxon>Brevundimonas</taxon>
    </lineage>
</organism>
<protein>
    <submittedName>
        <fullName evidence="1">Uncharacterized protein</fullName>
    </submittedName>
</protein>
<name>A0A7W7N4N2_9CAUL</name>
<comment type="caution">
    <text evidence="1">The sequence shown here is derived from an EMBL/GenBank/DDBJ whole genome shotgun (WGS) entry which is preliminary data.</text>
</comment>
<evidence type="ECO:0000313" key="2">
    <source>
        <dbReference type="Proteomes" id="UP000539957"/>
    </source>
</evidence>
<gene>
    <name evidence="1" type="ORF">HNP32_003411</name>
</gene>
<reference evidence="1 2" key="1">
    <citation type="submission" date="2020-08" db="EMBL/GenBank/DDBJ databases">
        <title>Functional genomics of gut bacteria from endangered species of beetles.</title>
        <authorList>
            <person name="Carlos-Shanley C."/>
        </authorList>
    </citation>
    <scope>NUCLEOTIDE SEQUENCE [LARGE SCALE GENOMIC DNA]</scope>
    <source>
        <strain evidence="1 2">S00123</strain>
    </source>
</reference>
<sequence>MTNQTSARYEAFLEVLSYLSEATYRYRPEEAPLVIIETIHFLAARIEAERPSVQ</sequence>
<dbReference type="Proteomes" id="UP000539957">
    <property type="component" value="Unassembled WGS sequence"/>
</dbReference>
<accession>A0A7W7N4N2</accession>
<keyword evidence="2" id="KW-1185">Reference proteome</keyword>
<proteinExistence type="predicted"/>
<evidence type="ECO:0000313" key="1">
    <source>
        <dbReference type="EMBL" id="MBB4799653.1"/>
    </source>
</evidence>